<gene>
    <name evidence="2" type="ORF">F0L74_25825</name>
</gene>
<feature type="signal peptide" evidence="1">
    <location>
        <begin position="1"/>
        <end position="20"/>
    </location>
</feature>
<name>A0A5B2VL97_9BACT</name>
<dbReference type="EMBL" id="VUOC01000004">
    <property type="protein sequence ID" value="KAA2239614.1"/>
    <property type="molecule type" value="Genomic_DNA"/>
</dbReference>
<accession>A0A5B2VL97</accession>
<keyword evidence="3" id="KW-1185">Reference proteome</keyword>
<keyword evidence="1" id="KW-0732">Signal</keyword>
<reference evidence="2 3" key="1">
    <citation type="submission" date="2019-09" db="EMBL/GenBank/DDBJ databases">
        <title>Chitinophaga ginsengihumi sp. nov., isolated from soil of ginseng rhizosphere.</title>
        <authorList>
            <person name="Lee J."/>
        </authorList>
    </citation>
    <scope>NUCLEOTIDE SEQUENCE [LARGE SCALE GENOMIC DNA]</scope>
    <source>
        <strain evidence="2 3">BN140078</strain>
    </source>
</reference>
<dbReference type="RefSeq" id="WP_149840793.1">
    <property type="nucleotide sequence ID" value="NZ_VUOC01000004.1"/>
</dbReference>
<protein>
    <recommendedName>
        <fullName evidence="4">Aspartyl protease</fullName>
    </recommendedName>
</protein>
<evidence type="ECO:0000313" key="3">
    <source>
        <dbReference type="Proteomes" id="UP000324611"/>
    </source>
</evidence>
<evidence type="ECO:0008006" key="4">
    <source>
        <dbReference type="Google" id="ProtNLM"/>
    </source>
</evidence>
<reference evidence="2 3" key="2">
    <citation type="submission" date="2019-09" db="EMBL/GenBank/DDBJ databases">
        <authorList>
            <person name="Jin C."/>
        </authorList>
    </citation>
    <scope>NUCLEOTIDE SEQUENCE [LARGE SCALE GENOMIC DNA]</scope>
    <source>
        <strain evidence="2 3">BN140078</strain>
    </source>
</reference>
<feature type="chain" id="PRO_5022999029" description="Aspartyl protease" evidence="1">
    <location>
        <begin position="21"/>
        <end position="311"/>
    </location>
</feature>
<comment type="caution">
    <text evidence="2">The sequence shown here is derived from an EMBL/GenBank/DDBJ whole genome shotgun (WGS) entry which is preliminary data.</text>
</comment>
<proteinExistence type="predicted"/>
<dbReference type="Proteomes" id="UP000324611">
    <property type="component" value="Unassembled WGS sequence"/>
</dbReference>
<sequence>MLSRTAIALLFLVAATTAKAQDLKWIPFEWKGDSISGRYFDKSAILIPLTIDNIPANFNMQFDLGAVRTVIYGNAIEPYLNAYPDFKHKIDTSKQFLIQGAYNPMFTGVALKMGAATFSNAEVGYFKDFGGSIDPDSISTKTAKHIGTVGPDLFQDKILIIDYPNKRIGVCQELPKQYKAATFQPFQHDGGRINIPLVINDSTRYLMFDTGSSLFTMTTLKEDALKVAGPAIVDSLAVFSWGKELTFYGVKTKKAIKFGNKVLNGNVVYFDEQETFKDFYKFAKIWGLTGNVFFLKNTVIIDYKHKLFGVL</sequence>
<evidence type="ECO:0000256" key="1">
    <source>
        <dbReference type="SAM" id="SignalP"/>
    </source>
</evidence>
<organism evidence="2 3">
    <name type="scientific">Chitinophaga agrisoli</name>
    <dbReference type="NCBI Taxonomy" id="2607653"/>
    <lineage>
        <taxon>Bacteria</taxon>
        <taxon>Pseudomonadati</taxon>
        <taxon>Bacteroidota</taxon>
        <taxon>Chitinophagia</taxon>
        <taxon>Chitinophagales</taxon>
        <taxon>Chitinophagaceae</taxon>
        <taxon>Chitinophaga</taxon>
    </lineage>
</organism>
<dbReference type="AlphaFoldDB" id="A0A5B2VL97"/>
<evidence type="ECO:0000313" key="2">
    <source>
        <dbReference type="EMBL" id="KAA2239614.1"/>
    </source>
</evidence>